<dbReference type="EMBL" id="JASAOG010000220">
    <property type="protein sequence ID" value="KAK0043313.1"/>
    <property type="molecule type" value="Genomic_DNA"/>
</dbReference>
<dbReference type="PROSITE" id="PS50262">
    <property type="entry name" value="G_PROTEIN_RECEP_F1_2"/>
    <property type="match status" value="1"/>
</dbReference>
<dbReference type="SMART" id="SM01381">
    <property type="entry name" value="7TM_GPCR_Srsx"/>
    <property type="match status" value="1"/>
</dbReference>
<comment type="subcellular location">
    <subcellularLocation>
        <location evidence="1">Cell membrane</location>
        <topology evidence="1">Multi-pass membrane protein</topology>
    </subcellularLocation>
</comment>
<comment type="caution">
    <text evidence="12">The sequence shown here is derived from an EMBL/GenBank/DDBJ whole genome shotgun (WGS) entry which is preliminary data.</text>
</comment>
<reference evidence="12" key="2">
    <citation type="submission" date="2023-04" db="EMBL/GenBank/DDBJ databases">
        <authorList>
            <person name="Bu L."/>
            <person name="Lu L."/>
            <person name="Laidemitt M.R."/>
            <person name="Zhang S.M."/>
            <person name="Mutuku M."/>
            <person name="Mkoji G."/>
            <person name="Steinauer M."/>
            <person name="Loker E.S."/>
        </authorList>
    </citation>
    <scope>NUCLEOTIDE SEQUENCE</scope>
    <source>
        <strain evidence="12">KasaAsao</strain>
        <tissue evidence="12">Whole Snail</tissue>
    </source>
</reference>
<dbReference type="SUPFAM" id="SSF81321">
    <property type="entry name" value="Family A G protein-coupled receptor-like"/>
    <property type="match status" value="1"/>
</dbReference>
<proteinExistence type="inferred from homology"/>
<feature type="transmembrane region" description="Helical" evidence="10">
    <location>
        <begin position="75"/>
        <end position="99"/>
    </location>
</feature>
<evidence type="ECO:0000256" key="5">
    <source>
        <dbReference type="ARBA" id="ARBA00023040"/>
    </source>
</evidence>
<dbReference type="PANTHER" id="PTHR24248">
    <property type="entry name" value="ADRENERGIC RECEPTOR-RELATED G-PROTEIN COUPLED RECEPTOR"/>
    <property type="match status" value="1"/>
</dbReference>
<dbReference type="PANTHER" id="PTHR24248:SF176">
    <property type="entry name" value="G-PROTEIN COUPLED RECEPTOR 101-RELATED"/>
    <property type="match status" value="1"/>
</dbReference>
<dbReference type="GO" id="GO:0004930">
    <property type="term" value="F:G protein-coupled receptor activity"/>
    <property type="evidence" value="ECO:0007669"/>
    <property type="project" value="UniProtKB-KW"/>
</dbReference>
<keyword evidence="2" id="KW-1003">Cell membrane</keyword>
<dbReference type="GO" id="GO:0043410">
    <property type="term" value="P:positive regulation of MAPK cascade"/>
    <property type="evidence" value="ECO:0007669"/>
    <property type="project" value="TreeGrafter"/>
</dbReference>
<gene>
    <name evidence="12" type="ORF">Bpfe_027308</name>
</gene>
<feature type="domain" description="G-protein coupled receptors family 1 profile" evidence="11">
    <location>
        <begin position="54"/>
        <end position="442"/>
    </location>
</feature>
<feature type="transmembrane region" description="Helical" evidence="10">
    <location>
        <begin position="35"/>
        <end position="63"/>
    </location>
</feature>
<evidence type="ECO:0000256" key="7">
    <source>
        <dbReference type="ARBA" id="ARBA00023170"/>
    </source>
</evidence>
<dbReference type="GO" id="GO:0071880">
    <property type="term" value="P:adenylate cyclase-activating adrenergic receptor signaling pathway"/>
    <property type="evidence" value="ECO:0007669"/>
    <property type="project" value="TreeGrafter"/>
</dbReference>
<keyword evidence="13" id="KW-1185">Reference proteome</keyword>
<dbReference type="InterPro" id="IPR017452">
    <property type="entry name" value="GPCR_Rhodpsn_7TM"/>
</dbReference>
<dbReference type="AlphaFoldDB" id="A0AAD8AX61"/>
<reference evidence="12" key="1">
    <citation type="journal article" date="2023" name="PLoS Negl. Trop. Dis.">
        <title>A genome sequence for Biomphalaria pfeifferi, the major vector snail for the human-infecting parasite Schistosoma mansoni.</title>
        <authorList>
            <person name="Bu L."/>
            <person name="Lu L."/>
            <person name="Laidemitt M.R."/>
            <person name="Zhang S.M."/>
            <person name="Mutuku M."/>
            <person name="Mkoji G."/>
            <person name="Steinauer M."/>
            <person name="Loker E.S."/>
        </authorList>
    </citation>
    <scope>NUCLEOTIDE SEQUENCE</scope>
    <source>
        <strain evidence="12">KasaAsao</strain>
    </source>
</reference>
<keyword evidence="5 9" id="KW-0297">G-protein coupled receptor</keyword>
<evidence type="ECO:0000256" key="4">
    <source>
        <dbReference type="ARBA" id="ARBA00022989"/>
    </source>
</evidence>
<comment type="similarity">
    <text evidence="9">Belongs to the G-protein coupled receptor 1 family.</text>
</comment>
<evidence type="ECO:0000256" key="10">
    <source>
        <dbReference type="SAM" id="Phobius"/>
    </source>
</evidence>
<evidence type="ECO:0000313" key="12">
    <source>
        <dbReference type="EMBL" id="KAK0043313.1"/>
    </source>
</evidence>
<feature type="transmembrane region" description="Helical" evidence="10">
    <location>
        <begin position="423"/>
        <end position="445"/>
    </location>
</feature>
<evidence type="ECO:0000256" key="3">
    <source>
        <dbReference type="ARBA" id="ARBA00022692"/>
    </source>
</evidence>
<keyword evidence="3 9" id="KW-0812">Transmembrane</keyword>
<dbReference type="PROSITE" id="PS00237">
    <property type="entry name" value="G_PROTEIN_RECEP_F1_1"/>
    <property type="match status" value="1"/>
</dbReference>
<evidence type="ECO:0000256" key="2">
    <source>
        <dbReference type="ARBA" id="ARBA00022475"/>
    </source>
</evidence>
<dbReference type="Pfam" id="PF00001">
    <property type="entry name" value="7tm_1"/>
    <property type="match status" value="1"/>
</dbReference>
<dbReference type="CDD" id="cd00637">
    <property type="entry name" value="7tm_classA_rhodopsin-like"/>
    <property type="match status" value="1"/>
</dbReference>
<evidence type="ECO:0000256" key="1">
    <source>
        <dbReference type="ARBA" id="ARBA00004651"/>
    </source>
</evidence>
<keyword evidence="7 9" id="KW-0675">Receptor</keyword>
<evidence type="ECO:0000313" key="13">
    <source>
        <dbReference type="Proteomes" id="UP001233172"/>
    </source>
</evidence>
<accession>A0AAD8AX61</accession>
<sequence length="461" mass="51769">MSEVSTSTGKWALTPNDTASETYQFEFGLMAFGDIYQAMMVSVILALCVIILLVNSLTLVVHCRTKALRNIQNRYLVSMAVADFHVGKSILELLLYNYITNKVDTVHCLYVLGSLFTSLTVSLVTMLSVAIDRYLYILHPFVYRRTVTSLRVSVIILVQWVLSAGQGYMAAFILSTSDPKLCNPFHALTTAAVRYYLPVMYFASTIVIGVTYGLIARTAQRHHKLKYQRAKQINNVLAKFEKNAVSLKTSPNSQVTLNPCQGVSTFSYENSLVDLSTTEDKNINETSKSHKDGDNIYDVETCDNRPSSGTSSLVSDNEVLRQLHPTQLNTTPQNQSSNQMSIPTLNHQNDVIGSSFRDKERRGDQPTQARLDETRAMPALASMVSSLKWLKQMFVVFGLFLCFWTPTMIYSLSSIVISIHYKVGYILAFLGIANSAVNFFVYALMNQQFRTAIMKLFRSQK</sequence>
<evidence type="ECO:0000256" key="8">
    <source>
        <dbReference type="ARBA" id="ARBA00023224"/>
    </source>
</evidence>
<feature type="transmembrane region" description="Helical" evidence="10">
    <location>
        <begin position="195"/>
        <end position="216"/>
    </location>
</feature>
<feature type="transmembrane region" description="Helical" evidence="10">
    <location>
        <begin position="393"/>
        <end position="417"/>
    </location>
</feature>
<dbReference type="GO" id="GO:0005886">
    <property type="term" value="C:plasma membrane"/>
    <property type="evidence" value="ECO:0007669"/>
    <property type="project" value="UniProtKB-SubCell"/>
</dbReference>
<keyword evidence="6 10" id="KW-0472">Membrane</keyword>
<evidence type="ECO:0000259" key="11">
    <source>
        <dbReference type="PROSITE" id="PS50262"/>
    </source>
</evidence>
<feature type="transmembrane region" description="Helical" evidence="10">
    <location>
        <begin position="111"/>
        <end position="131"/>
    </location>
</feature>
<protein>
    <submittedName>
        <fullName evidence="12">D(2) dopamine receptor</fullName>
    </submittedName>
</protein>
<name>A0AAD8AX61_BIOPF</name>
<dbReference type="InterPro" id="IPR000276">
    <property type="entry name" value="GPCR_Rhodpsn"/>
</dbReference>
<organism evidence="12 13">
    <name type="scientific">Biomphalaria pfeifferi</name>
    <name type="common">Bloodfluke planorb</name>
    <name type="synonym">Freshwater snail</name>
    <dbReference type="NCBI Taxonomy" id="112525"/>
    <lineage>
        <taxon>Eukaryota</taxon>
        <taxon>Metazoa</taxon>
        <taxon>Spiralia</taxon>
        <taxon>Lophotrochozoa</taxon>
        <taxon>Mollusca</taxon>
        <taxon>Gastropoda</taxon>
        <taxon>Heterobranchia</taxon>
        <taxon>Euthyneura</taxon>
        <taxon>Panpulmonata</taxon>
        <taxon>Hygrophila</taxon>
        <taxon>Lymnaeoidea</taxon>
        <taxon>Planorbidae</taxon>
        <taxon>Biomphalaria</taxon>
    </lineage>
</organism>
<dbReference type="Proteomes" id="UP001233172">
    <property type="component" value="Unassembled WGS sequence"/>
</dbReference>
<dbReference type="PRINTS" id="PR00237">
    <property type="entry name" value="GPCRRHODOPSN"/>
</dbReference>
<keyword evidence="8 9" id="KW-0807">Transducer</keyword>
<keyword evidence="4 10" id="KW-1133">Transmembrane helix</keyword>
<dbReference type="Gene3D" id="1.20.1070.10">
    <property type="entry name" value="Rhodopsin 7-helix transmembrane proteins"/>
    <property type="match status" value="2"/>
</dbReference>
<feature type="transmembrane region" description="Helical" evidence="10">
    <location>
        <begin position="152"/>
        <end position="175"/>
    </location>
</feature>
<evidence type="ECO:0000256" key="6">
    <source>
        <dbReference type="ARBA" id="ARBA00023136"/>
    </source>
</evidence>
<evidence type="ECO:0000256" key="9">
    <source>
        <dbReference type="RuleBase" id="RU000688"/>
    </source>
</evidence>